<feature type="compositionally biased region" description="Pro residues" evidence="2">
    <location>
        <begin position="156"/>
        <end position="166"/>
    </location>
</feature>
<evidence type="ECO:0000256" key="1">
    <source>
        <dbReference type="SAM" id="Coils"/>
    </source>
</evidence>
<proteinExistence type="predicted"/>
<organism evidence="3">
    <name type="scientific">Tanacetum cinerariifolium</name>
    <name type="common">Dalmatian daisy</name>
    <name type="synonym">Chrysanthemum cinerariifolium</name>
    <dbReference type="NCBI Taxonomy" id="118510"/>
    <lineage>
        <taxon>Eukaryota</taxon>
        <taxon>Viridiplantae</taxon>
        <taxon>Streptophyta</taxon>
        <taxon>Embryophyta</taxon>
        <taxon>Tracheophyta</taxon>
        <taxon>Spermatophyta</taxon>
        <taxon>Magnoliopsida</taxon>
        <taxon>eudicotyledons</taxon>
        <taxon>Gunneridae</taxon>
        <taxon>Pentapetalae</taxon>
        <taxon>asterids</taxon>
        <taxon>campanulids</taxon>
        <taxon>Asterales</taxon>
        <taxon>Asteraceae</taxon>
        <taxon>Asteroideae</taxon>
        <taxon>Anthemideae</taxon>
        <taxon>Anthemidinae</taxon>
        <taxon>Tanacetum</taxon>
    </lineage>
</organism>
<feature type="non-terminal residue" evidence="3">
    <location>
        <position position="1"/>
    </location>
</feature>
<feature type="compositionally biased region" description="Polar residues" evidence="2">
    <location>
        <begin position="175"/>
        <end position="190"/>
    </location>
</feature>
<dbReference type="EMBL" id="BKCJ010166988">
    <property type="protein sequence ID" value="GEY29717.1"/>
    <property type="molecule type" value="Genomic_DNA"/>
</dbReference>
<gene>
    <name evidence="3" type="ORF">Tci_401691</name>
</gene>
<evidence type="ECO:0008006" key="4">
    <source>
        <dbReference type="Google" id="ProtNLM"/>
    </source>
</evidence>
<sequence length="579" mass="65092">TNDVTRLQALVDKKKVVITEDAIRDALRLDDAEGVDCLPNEEIFAELARMGYEKPSTRLTFYKAFFSSHLVRNVDSSSKFYMYPRFIQLIIRNQLGDLSTHTTKYTSPALTQKVFASMRQVGKGFSGIETPLFEGMLVAGVIEEKGDDVQDQSIPSPTPPTPPPQQPQDVPSTSHAQSPPLQPHSLTPAQTHGAHFPMSLLQEALDACAALARRVKHLEQDKVAQDLEIIKLKTRVKKLEKTNKAKTLKLRRLRKVGTSQRVDTFDDTLMEDVSNQGRVIDRDEDAVKETEEVREYTTDTQVKGRQANIYHIDMDHAAKVLSMQEDESEVHKAVEVITTAKLITKVVAAVSETVSAAAVIPSAVPETISAAAAIPTVTAPPVKVTGPVKAAIPFTRRKRGVVIWDLEEESSAKTPTETTSKDKGKGILVEEPKPMKKKQQVEIDEAYARKLQEEFNHDIDWEAAIDHVKEKSKEEPFIQRYQVMKKRPQIEAQARRNMMMYLKNTAGFTLDYFKGMSYDDIRPIFVAKFNAKMEFLLKSKEQIEEEESRAIAIINEPPAQKATKKRKLIKEAKEAESIK</sequence>
<feature type="coiled-coil region" evidence="1">
    <location>
        <begin position="201"/>
        <end position="256"/>
    </location>
</feature>
<evidence type="ECO:0000313" key="3">
    <source>
        <dbReference type="EMBL" id="GEY29717.1"/>
    </source>
</evidence>
<feature type="region of interest" description="Disordered" evidence="2">
    <location>
        <begin position="148"/>
        <end position="192"/>
    </location>
</feature>
<name>A0A699HIR2_TANCI</name>
<dbReference type="AlphaFoldDB" id="A0A699HIR2"/>
<keyword evidence="1" id="KW-0175">Coiled coil</keyword>
<accession>A0A699HIR2</accession>
<reference evidence="3" key="1">
    <citation type="journal article" date="2019" name="Sci. Rep.">
        <title>Draft genome of Tanacetum cinerariifolium, the natural source of mosquito coil.</title>
        <authorList>
            <person name="Yamashiro T."/>
            <person name="Shiraishi A."/>
            <person name="Satake H."/>
            <person name="Nakayama K."/>
        </authorList>
    </citation>
    <scope>NUCLEOTIDE SEQUENCE</scope>
</reference>
<comment type="caution">
    <text evidence="3">The sequence shown here is derived from an EMBL/GenBank/DDBJ whole genome shotgun (WGS) entry which is preliminary data.</text>
</comment>
<evidence type="ECO:0000256" key="2">
    <source>
        <dbReference type="SAM" id="MobiDB-lite"/>
    </source>
</evidence>
<protein>
    <recommendedName>
        <fullName evidence="4">Synaptobrevin, longin-like domain protein</fullName>
    </recommendedName>
</protein>